<keyword evidence="5" id="KW-1185">Reference proteome</keyword>
<comment type="similarity">
    <text evidence="1">Belongs to the ABC-2 integral membrane protein family.</text>
</comment>
<evidence type="ECO:0000256" key="3">
    <source>
        <dbReference type="SAM" id="Phobius"/>
    </source>
</evidence>
<keyword evidence="3" id="KW-0812">Transmembrane</keyword>
<gene>
    <name evidence="4" type="ORF">C8D91_0085</name>
</gene>
<comment type="caution">
    <text evidence="4">The sequence shown here is derived from an EMBL/GenBank/DDBJ whole genome shotgun (WGS) entry which is preliminary data.</text>
</comment>
<feature type="transmembrane region" description="Helical" evidence="3">
    <location>
        <begin position="32"/>
        <end position="54"/>
    </location>
</feature>
<evidence type="ECO:0000313" key="5">
    <source>
        <dbReference type="Proteomes" id="UP000295724"/>
    </source>
</evidence>
<name>A0A4R6XTD9_9GAMM</name>
<dbReference type="OrthoDB" id="9796017at2"/>
<dbReference type="EMBL" id="SNZB01000001">
    <property type="protein sequence ID" value="TDR23225.1"/>
    <property type="molecule type" value="Genomic_DNA"/>
</dbReference>
<organism evidence="4 5">
    <name type="scientific">Marinicella litoralis</name>
    <dbReference type="NCBI Taxonomy" id="644220"/>
    <lineage>
        <taxon>Bacteria</taxon>
        <taxon>Pseudomonadati</taxon>
        <taxon>Pseudomonadota</taxon>
        <taxon>Gammaproteobacteria</taxon>
        <taxon>Lysobacterales</taxon>
        <taxon>Marinicellaceae</taxon>
        <taxon>Marinicella</taxon>
    </lineage>
</organism>
<evidence type="ECO:0000313" key="4">
    <source>
        <dbReference type="EMBL" id="TDR23225.1"/>
    </source>
</evidence>
<feature type="transmembrane region" description="Helical" evidence="3">
    <location>
        <begin position="176"/>
        <end position="195"/>
    </location>
</feature>
<keyword evidence="3" id="KW-0472">Membrane</keyword>
<reference evidence="4 5" key="1">
    <citation type="submission" date="2019-03" db="EMBL/GenBank/DDBJ databases">
        <title>Genomic Encyclopedia of Type Strains, Phase IV (KMG-IV): sequencing the most valuable type-strain genomes for metagenomic binning, comparative biology and taxonomic classification.</title>
        <authorList>
            <person name="Goeker M."/>
        </authorList>
    </citation>
    <scope>NUCLEOTIDE SEQUENCE [LARGE SCALE GENOMIC DNA]</scope>
    <source>
        <strain evidence="4 5">DSM 25488</strain>
    </source>
</reference>
<proteinExistence type="inferred from homology"/>
<dbReference type="AlphaFoldDB" id="A0A4R6XTD9"/>
<dbReference type="PANTHER" id="PTHR30413:SF10">
    <property type="entry name" value="CAPSULE POLYSACCHARIDE EXPORT INNER-MEMBRANE PROTEIN CTRC"/>
    <property type="match status" value="1"/>
</dbReference>
<evidence type="ECO:0000256" key="1">
    <source>
        <dbReference type="ARBA" id="ARBA00007783"/>
    </source>
</evidence>
<keyword evidence="3" id="KW-1133">Transmembrane helix</keyword>
<dbReference type="GO" id="GO:0015920">
    <property type="term" value="P:lipopolysaccharide transport"/>
    <property type="evidence" value="ECO:0007669"/>
    <property type="project" value="TreeGrafter"/>
</dbReference>
<keyword evidence="2" id="KW-0813">Transport</keyword>
<evidence type="ECO:0000256" key="2">
    <source>
        <dbReference type="ARBA" id="ARBA00022448"/>
    </source>
</evidence>
<feature type="transmembrane region" description="Helical" evidence="3">
    <location>
        <begin position="228"/>
        <end position="249"/>
    </location>
</feature>
<sequence length="260" mass="29899">MDFITDIKEGFKRRRLWKRLAVLELKSRYQGAFIGTSWILLTLILKVGMLSLVYSMVLQRDIKEYVLFLAIGVLTWNFISAAIISSGMVFSKGSSLMQQMKLPQSIFVFQNVYRETLILILYQLFAIPLLIALKGFAFISVLWLVALAGFVLIVLNAFFVNMWLGWLAVRYKDVQPFLGSVVLILFLVTPVLWPLPEKFNDSLLFLLNPFYHLLELIRAPVLNNEIPVLSFLVGIGCLLFNVVICIIFYPRVKNKLVLWL</sequence>
<feature type="transmembrane region" description="Helical" evidence="3">
    <location>
        <begin position="66"/>
        <end position="91"/>
    </location>
</feature>
<dbReference type="Proteomes" id="UP000295724">
    <property type="component" value="Unassembled WGS sequence"/>
</dbReference>
<feature type="transmembrane region" description="Helical" evidence="3">
    <location>
        <begin position="137"/>
        <end position="164"/>
    </location>
</feature>
<feature type="transmembrane region" description="Helical" evidence="3">
    <location>
        <begin position="112"/>
        <end position="131"/>
    </location>
</feature>
<accession>A0A4R6XTD9</accession>
<dbReference type="PANTHER" id="PTHR30413">
    <property type="entry name" value="INNER MEMBRANE TRANSPORT PERMEASE"/>
    <property type="match status" value="1"/>
</dbReference>
<protein>
    <submittedName>
        <fullName evidence="4">ABC-2 type transport system permease protein/lipopolysaccharide transport system permease protein</fullName>
    </submittedName>
</protein>